<organism evidence="3">
    <name type="scientific">Ligilactobacillus agilis</name>
    <dbReference type="NCBI Taxonomy" id="1601"/>
    <lineage>
        <taxon>Bacteria</taxon>
        <taxon>Bacillati</taxon>
        <taxon>Bacillota</taxon>
        <taxon>Bacilli</taxon>
        <taxon>Lactobacillales</taxon>
        <taxon>Lactobacillaceae</taxon>
        <taxon>Ligilactobacillus</taxon>
    </lineage>
</organism>
<feature type="coiled-coil region" evidence="1">
    <location>
        <begin position="688"/>
        <end position="795"/>
    </location>
</feature>
<feature type="compositionally biased region" description="Basic and acidic residues" evidence="2">
    <location>
        <begin position="11"/>
        <end position="20"/>
    </location>
</feature>
<sequence>MGLLKKKLNKKKEEQSKIDEESTTNVNGPKTKGKFHFIKKHSKSALNNMQLVPSIPATLYDYLNENKRREGDDYVVPNALDVNGTLTYPILLLSDYDLKATGLLERGNKKALGGLSVGLKAPNGDNGFLTVITDETLADGYIGLLLSYEAFNALNSFNMFSNYDDGFELGLLTFTDANSFSVEKTGVRFHLSDWLQVVNRQQSITYFNGEFSLGEYTVMDSNNALSFETESADGQADEGFADDYADGFDIDSLDDMANLSDEVDDSTNTEVNDNLASADDGFDIDALDDLDDTALNPETIDNSVQGNVDLGLDDVSSAEDSLNVVDNNTSAGAPISTEQSVVSQSTNGIQNSVVANNNTVVSSPVNAAAQNGTNVPVVSAPQQPVPTTVQTPKTVRSTDDLYSVETVDNDESTASGDVIVDITDKKDLTAKRNDIRDNMRRSSKTHATISISQFVEDYVDNLEFRQMPYLDETGDESSLNHQLNKLIRSFNERGLATADNLRKQMTSLISLRVDDVLNTIDDSLNNDKMLGRDWNEQIKVLTEKIADIDELEKNAKLALLPVFEKMKSQLSDREKRRKSELDNTLAREVELWKEELEQRKQSLINDKIADLQQGLIVDRQGVYDSRNAVAENVIRKSYGTLSKQFETQYVKYQSELTKQYDLLVNEIQKLTVKYQEDEFSRVAKQAKITNEANRVNGLQDEIDHWKRKYDTDMAKLMTEKSDELRRLEEQQSAKIKEILAAEQQKLQAANMQVVEQQQRVESLRKEHRDDLDNARSEDKHRIEELKADIREMKEASLIKVRGRWIERAGIAGIAVVLGVFAGATFGMSHSNTDTSHASAQTTTTQQPAQANPIIVYPQAQQSSEKEKSSSAMTSKFNSSVKSNTSSDSSMH</sequence>
<feature type="compositionally biased region" description="Low complexity" evidence="2">
    <location>
        <begin position="869"/>
        <end position="891"/>
    </location>
</feature>
<proteinExistence type="predicted"/>
<evidence type="ECO:0000313" key="3">
    <source>
        <dbReference type="EMBL" id="GET06973.1"/>
    </source>
</evidence>
<feature type="region of interest" description="Disordered" evidence="2">
    <location>
        <begin position="1"/>
        <end position="32"/>
    </location>
</feature>
<protein>
    <submittedName>
        <fullName evidence="3">Uncharacterized protein</fullName>
    </submittedName>
</protein>
<evidence type="ECO:0000256" key="1">
    <source>
        <dbReference type="SAM" id="Coils"/>
    </source>
</evidence>
<name>A0A6F9XNW7_9LACO</name>
<reference evidence="3" key="1">
    <citation type="submission" date="2019-10" db="EMBL/GenBank/DDBJ databases">
        <title>Lactobacillus agilis SY212 Whole Genome Sequencing Project.</title>
        <authorList>
            <person name="Suzuki S."/>
            <person name="Endo A."/>
            <person name="Maeno S."/>
            <person name="Shiwa Y."/>
            <person name="Matsutani M."/>
            <person name="Kajikawa A."/>
        </authorList>
    </citation>
    <scope>NUCLEOTIDE SEQUENCE</scope>
    <source>
        <strain evidence="3">SY212</strain>
    </source>
</reference>
<accession>A0A6F9XNW7</accession>
<feature type="region of interest" description="Disordered" evidence="2">
    <location>
        <begin position="831"/>
        <end position="891"/>
    </location>
</feature>
<feature type="compositionally biased region" description="Basic residues" evidence="2">
    <location>
        <begin position="1"/>
        <end position="10"/>
    </location>
</feature>
<keyword evidence="1" id="KW-0175">Coiled coil</keyword>
<dbReference type="AlphaFoldDB" id="A0A6F9XNW7"/>
<dbReference type="Proteomes" id="UP000494265">
    <property type="component" value="Unassembled WGS sequence"/>
</dbReference>
<evidence type="ECO:0000256" key="2">
    <source>
        <dbReference type="SAM" id="MobiDB-lite"/>
    </source>
</evidence>
<dbReference type="EMBL" id="BLAM01000191">
    <property type="protein sequence ID" value="GET06973.1"/>
    <property type="molecule type" value="Genomic_DNA"/>
</dbReference>
<feature type="compositionally biased region" description="Low complexity" evidence="2">
    <location>
        <begin position="837"/>
        <end position="850"/>
    </location>
</feature>
<comment type="caution">
    <text evidence="3">The sequence shown here is derived from an EMBL/GenBank/DDBJ whole genome shotgun (WGS) entry which is preliminary data.</text>
</comment>
<dbReference type="RefSeq" id="WP_172585163.1">
    <property type="nucleotide sequence ID" value="NZ_BLAM01000191.1"/>
</dbReference>
<gene>
    <name evidence="3" type="ORF">SY212_20030</name>
</gene>